<accession>A0A6J5W0R7</accession>
<evidence type="ECO:0000313" key="4">
    <source>
        <dbReference type="Proteomes" id="UP000507222"/>
    </source>
</evidence>
<sequence>MDFMDIFESWEKILGLGKGHYREWVDEEICPRGKEVLLGLLRRMRGMEQKLNEIEEDNEGLRDKIIAIEKETRN</sequence>
<gene>
    <name evidence="2" type="ORF">CURHAP_LOCUS2378</name>
    <name evidence="3" type="ORF">ORAREDHAP_LOCUS2464</name>
</gene>
<reference evidence="5" key="1">
    <citation type="journal article" date="2020" name="Genome Biol.">
        <title>Gamete binning: chromosome-level and haplotype-resolved genome assembly enabled by high-throughput single-cell sequencing of gamete genomes.</title>
        <authorList>
            <person name="Campoy J.A."/>
            <person name="Sun H."/>
            <person name="Goel M."/>
            <person name="Jiao W.-B."/>
            <person name="Folz-Donahue K."/>
            <person name="Wang N."/>
            <person name="Rubio M."/>
            <person name="Liu C."/>
            <person name="Kukat C."/>
            <person name="Ruiz D."/>
            <person name="Huettel B."/>
            <person name="Schneeberger K."/>
        </authorList>
    </citation>
    <scope>NUCLEOTIDE SEQUENCE [LARGE SCALE GENOMIC DNA]</scope>
    <source>
        <strain evidence="5">cv. Rojo Pasion</strain>
    </source>
</reference>
<keyword evidence="5" id="KW-1185">Reference proteome</keyword>
<proteinExistence type="predicted"/>
<reference evidence="3 4" key="2">
    <citation type="submission" date="2020-05" db="EMBL/GenBank/DDBJ databases">
        <authorList>
            <person name="Campoy J."/>
            <person name="Schneeberger K."/>
            <person name="Spophaly S."/>
        </authorList>
    </citation>
    <scope>NUCLEOTIDE SEQUENCE [LARGE SCALE GENOMIC DNA]</scope>
    <source>
        <strain evidence="3">PruArmRojPasFocal</strain>
    </source>
</reference>
<dbReference type="EMBL" id="CAEKKB010000001">
    <property type="protein sequence ID" value="CAB4293522.1"/>
    <property type="molecule type" value="Genomic_DNA"/>
</dbReference>
<dbReference type="Proteomes" id="UP000507245">
    <property type="component" value="Unassembled WGS sequence"/>
</dbReference>
<evidence type="ECO:0000313" key="2">
    <source>
        <dbReference type="EMBL" id="CAB4262907.1"/>
    </source>
</evidence>
<evidence type="ECO:0000313" key="3">
    <source>
        <dbReference type="EMBL" id="CAB4293522.1"/>
    </source>
</evidence>
<organism evidence="3 5">
    <name type="scientific">Prunus armeniaca</name>
    <name type="common">Apricot</name>
    <name type="synonym">Armeniaca vulgaris</name>
    <dbReference type="NCBI Taxonomy" id="36596"/>
    <lineage>
        <taxon>Eukaryota</taxon>
        <taxon>Viridiplantae</taxon>
        <taxon>Streptophyta</taxon>
        <taxon>Embryophyta</taxon>
        <taxon>Tracheophyta</taxon>
        <taxon>Spermatophyta</taxon>
        <taxon>Magnoliopsida</taxon>
        <taxon>eudicotyledons</taxon>
        <taxon>Gunneridae</taxon>
        <taxon>Pentapetalae</taxon>
        <taxon>rosids</taxon>
        <taxon>fabids</taxon>
        <taxon>Rosales</taxon>
        <taxon>Rosaceae</taxon>
        <taxon>Amygdaloideae</taxon>
        <taxon>Amygdaleae</taxon>
        <taxon>Prunus</taxon>
    </lineage>
</organism>
<name>A0A6J5W0R7_PRUAR</name>
<dbReference type="AlphaFoldDB" id="A0A6J5W0R7"/>
<dbReference type="EMBL" id="CAEKDK010000001">
    <property type="protein sequence ID" value="CAB4262907.1"/>
    <property type="molecule type" value="Genomic_DNA"/>
</dbReference>
<evidence type="ECO:0000313" key="5">
    <source>
        <dbReference type="Proteomes" id="UP000507245"/>
    </source>
</evidence>
<protein>
    <submittedName>
        <fullName evidence="3">Uncharacterized protein</fullName>
    </submittedName>
</protein>
<evidence type="ECO:0000256" key="1">
    <source>
        <dbReference type="SAM" id="Coils"/>
    </source>
</evidence>
<dbReference type="Proteomes" id="UP000507222">
    <property type="component" value="Unassembled WGS sequence"/>
</dbReference>
<keyword evidence="1" id="KW-0175">Coiled coil</keyword>
<feature type="coiled-coil region" evidence="1">
    <location>
        <begin position="37"/>
        <end position="71"/>
    </location>
</feature>